<dbReference type="Gene3D" id="3.30.420.10">
    <property type="entry name" value="Ribonuclease H-like superfamily/Ribonuclease H"/>
    <property type="match status" value="1"/>
</dbReference>
<dbReference type="AlphaFoldDB" id="A0A5J4UWD5"/>
<comment type="caution">
    <text evidence="2">The sequence shown here is derived from an EMBL/GenBank/DDBJ whole genome shotgun (WGS) entry which is preliminary data.</text>
</comment>
<protein>
    <recommendedName>
        <fullName evidence="1">Tc1-like transposase DDE domain-containing protein</fullName>
    </recommendedName>
</protein>
<name>A0A5J4UWD5_9EUKA</name>
<dbReference type="InterPro" id="IPR036397">
    <property type="entry name" value="RNaseH_sf"/>
</dbReference>
<evidence type="ECO:0000313" key="2">
    <source>
        <dbReference type="EMBL" id="KAA6374201.1"/>
    </source>
</evidence>
<dbReference type="Pfam" id="PF13358">
    <property type="entry name" value="DDE_3"/>
    <property type="match status" value="1"/>
</dbReference>
<reference evidence="2 3" key="1">
    <citation type="submission" date="2019-03" db="EMBL/GenBank/DDBJ databases">
        <title>Single cell metagenomics reveals metabolic interactions within the superorganism composed of flagellate Streblomastix strix and complex community of Bacteroidetes bacteria on its surface.</title>
        <authorList>
            <person name="Treitli S.C."/>
            <person name="Kolisko M."/>
            <person name="Husnik F."/>
            <person name="Keeling P."/>
            <person name="Hampl V."/>
        </authorList>
    </citation>
    <scope>NUCLEOTIDE SEQUENCE [LARGE SCALE GENOMIC DNA]</scope>
    <source>
        <strain evidence="2">ST1C</strain>
    </source>
</reference>
<dbReference type="InterPro" id="IPR038717">
    <property type="entry name" value="Tc1-like_DDE_dom"/>
</dbReference>
<organism evidence="2 3">
    <name type="scientific">Streblomastix strix</name>
    <dbReference type="NCBI Taxonomy" id="222440"/>
    <lineage>
        <taxon>Eukaryota</taxon>
        <taxon>Metamonada</taxon>
        <taxon>Preaxostyla</taxon>
        <taxon>Oxymonadida</taxon>
        <taxon>Streblomastigidae</taxon>
        <taxon>Streblomastix</taxon>
    </lineage>
</organism>
<dbReference type="EMBL" id="SNRW01012152">
    <property type="protein sequence ID" value="KAA6374201.1"/>
    <property type="molecule type" value="Genomic_DNA"/>
</dbReference>
<proteinExistence type="predicted"/>
<evidence type="ECO:0000259" key="1">
    <source>
        <dbReference type="Pfam" id="PF13358"/>
    </source>
</evidence>
<dbReference type="OrthoDB" id="6368480at2759"/>
<gene>
    <name evidence="2" type="ORF">EZS28_030272</name>
</gene>
<sequence>MVSGVALSMAEKRKIKKLKVENHLIPAEIALEVHIPYETVRKLCLREDILTEPKKRGRKAKLNLRDRRRIKYQKRKNFVSMDYGKFKGVMVHATISKEVLLTVDRMYGKVNAESWSGLLLSEVIPSIHAAHGTNFVYQMDNASVHKKKEIIEHLKEYGFSFLNWPALSPDLNPVENFWALLVRRVYADGKSYTNEDELWEGIKTAAAKITILDVKPFVDSFRRRLCAVLKRGGKYVQ</sequence>
<accession>A0A5J4UWD5</accession>
<feature type="domain" description="Tc1-like transposase DDE" evidence="1">
    <location>
        <begin position="68"/>
        <end position="197"/>
    </location>
</feature>
<evidence type="ECO:0000313" key="3">
    <source>
        <dbReference type="Proteomes" id="UP000324800"/>
    </source>
</evidence>
<dbReference type="Proteomes" id="UP000324800">
    <property type="component" value="Unassembled WGS sequence"/>
</dbReference>
<dbReference type="GO" id="GO:0003676">
    <property type="term" value="F:nucleic acid binding"/>
    <property type="evidence" value="ECO:0007669"/>
    <property type="project" value="InterPro"/>
</dbReference>